<accession>A0A438GGP9</accession>
<evidence type="ECO:0000313" key="2">
    <source>
        <dbReference type="Proteomes" id="UP000288805"/>
    </source>
</evidence>
<proteinExistence type="predicted"/>
<comment type="caution">
    <text evidence="1">The sequence shown here is derived from an EMBL/GenBank/DDBJ whole genome shotgun (WGS) entry which is preliminary data.</text>
</comment>
<name>A0A438GGP9_VITVI</name>
<dbReference type="PANTHER" id="PTHR11439">
    <property type="entry name" value="GAG-POL-RELATED RETROTRANSPOSON"/>
    <property type="match status" value="1"/>
</dbReference>
<evidence type="ECO:0000313" key="1">
    <source>
        <dbReference type="EMBL" id="RVW71389.1"/>
    </source>
</evidence>
<dbReference type="PANTHER" id="PTHR11439:SF440">
    <property type="entry name" value="INTEGRASE CATALYTIC DOMAIN-CONTAINING PROTEIN"/>
    <property type="match status" value="1"/>
</dbReference>
<reference evidence="1 2" key="1">
    <citation type="journal article" date="2018" name="PLoS Genet.">
        <title>Population sequencing reveals clonal diversity and ancestral inbreeding in the grapevine cultivar Chardonnay.</title>
        <authorList>
            <person name="Roach M.J."/>
            <person name="Johnson D.L."/>
            <person name="Bohlmann J."/>
            <person name="van Vuuren H.J."/>
            <person name="Jones S.J."/>
            <person name="Pretorius I.S."/>
            <person name="Schmidt S.A."/>
            <person name="Borneman A.R."/>
        </authorList>
    </citation>
    <scope>NUCLEOTIDE SEQUENCE [LARGE SCALE GENOMIC DNA]</scope>
    <source>
        <strain evidence="2">cv. Chardonnay</strain>
        <tissue evidence="1">Leaf</tissue>
    </source>
</reference>
<dbReference type="Proteomes" id="UP000288805">
    <property type="component" value="Unassembled WGS sequence"/>
</dbReference>
<gene>
    <name evidence="1" type="ORF">CK203_060914</name>
</gene>
<dbReference type="AlphaFoldDB" id="A0A438GGP9"/>
<dbReference type="EMBL" id="QGNW01000439">
    <property type="protein sequence ID" value="RVW71389.1"/>
    <property type="molecule type" value="Genomic_DNA"/>
</dbReference>
<sequence>MEVKNTFLNGELDEEAYMDLPLGFDGGYEGLDRSCIILQALSKWESGDSNSLHTANQSSCNTLRGIEAEYRALAQGTCELIWLQRMLEEFKIPSKKPMKVFCDNKVAISIAYNPVHHDRTKHVDATHNHH</sequence>
<protein>
    <recommendedName>
        <fullName evidence="3">Retrovirus-related Pol polyprotein from transposon RE2</fullName>
    </recommendedName>
</protein>
<organism evidence="1 2">
    <name type="scientific">Vitis vinifera</name>
    <name type="common">Grape</name>
    <dbReference type="NCBI Taxonomy" id="29760"/>
    <lineage>
        <taxon>Eukaryota</taxon>
        <taxon>Viridiplantae</taxon>
        <taxon>Streptophyta</taxon>
        <taxon>Embryophyta</taxon>
        <taxon>Tracheophyta</taxon>
        <taxon>Spermatophyta</taxon>
        <taxon>Magnoliopsida</taxon>
        <taxon>eudicotyledons</taxon>
        <taxon>Gunneridae</taxon>
        <taxon>Pentapetalae</taxon>
        <taxon>rosids</taxon>
        <taxon>Vitales</taxon>
        <taxon>Vitaceae</taxon>
        <taxon>Viteae</taxon>
        <taxon>Vitis</taxon>
    </lineage>
</organism>
<dbReference type="CDD" id="cd09272">
    <property type="entry name" value="RNase_HI_RT_Ty1"/>
    <property type="match status" value="1"/>
</dbReference>
<evidence type="ECO:0008006" key="3">
    <source>
        <dbReference type="Google" id="ProtNLM"/>
    </source>
</evidence>